<accession>A0A504Z1J1</accession>
<feature type="region of interest" description="Disordered" evidence="1">
    <location>
        <begin position="1"/>
        <end position="32"/>
    </location>
</feature>
<protein>
    <submittedName>
        <fullName evidence="2">Uncharacterized protein</fullName>
    </submittedName>
</protein>
<feature type="compositionally biased region" description="Basic residues" evidence="1">
    <location>
        <begin position="12"/>
        <end position="26"/>
    </location>
</feature>
<dbReference type="EMBL" id="SUNJ01004483">
    <property type="protein sequence ID" value="TPP64387.1"/>
    <property type="molecule type" value="Genomic_DNA"/>
</dbReference>
<dbReference type="OrthoDB" id="6264790at2759"/>
<dbReference type="Proteomes" id="UP000316759">
    <property type="component" value="Unassembled WGS sequence"/>
</dbReference>
<gene>
    <name evidence="2" type="ORF">FGIG_03952</name>
</gene>
<keyword evidence="3" id="KW-1185">Reference proteome</keyword>
<evidence type="ECO:0000313" key="2">
    <source>
        <dbReference type="EMBL" id="TPP64387.1"/>
    </source>
</evidence>
<evidence type="ECO:0000313" key="3">
    <source>
        <dbReference type="Proteomes" id="UP000316759"/>
    </source>
</evidence>
<comment type="caution">
    <text evidence="2">The sequence shown here is derived from an EMBL/GenBank/DDBJ whole genome shotgun (WGS) entry which is preliminary data.</text>
</comment>
<proteinExistence type="predicted"/>
<evidence type="ECO:0000256" key="1">
    <source>
        <dbReference type="SAM" id="MobiDB-lite"/>
    </source>
</evidence>
<name>A0A504Z1J1_FASGI</name>
<reference evidence="2 3" key="1">
    <citation type="submission" date="2019-04" db="EMBL/GenBank/DDBJ databases">
        <title>Annotation for the trematode Fasciola gigantica.</title>
        <authorList>
            <person name="Choi Y.-J."/>
        </authorList>
    </citation>
    <scope>NUCLEOTIDE SEQUENCE [LARGE SCALE GENOMIC DNA]</scope>
    <source>
        <strain evidence="2">Uganda_cow_1</strain>
    </source>
</reference>
<organism evidence="2 3">
    <name type="scientific">Fasciola gigantica</name>
    <name type="common">Giant liver fluke</name>
    <dbReference type="NCBI Taxonomy" id="46835"/>
    <lineage>
        <taxon>Eukaryota</taxon>
        <taxon>Metazoa</taxon>
        <taxon>Spiralia</taxon>
        <taxon>Lophotrochozoa</taxon>
        <taxon>Platyhelminthes</taxon>
        <taxon>Trematoda</taxon>
        <taxon>Digenea</taxon>
        <taxon>Plagiorchiida</taxon>
        <taxon>Echinostomata</taxon>
        <taxon>Echinostomatoidea</taxon>
        <taxon>Fasciolidae</taxon>
        <taxon>Fasciola</taxon>
    </lineage>
</organism>
<sequence>MPLVSEKFTGLKPKRRRPGKQKRKHLHVEDETKKPADVVEQATIFYFNSDDVCEACDPARRRIITESLLEIQLWSDGSNKIASHNSLSTGWSSDLVNLALCRKGRTANSNSSGRMKQDGKMIKSTLHGANKSCKYLTAFKHLDDVDDYIVQYRQPKCTELTQLQGRPSFTHVANMNAHFRAGSGNPVSSRFKWLCGVSKSVHSRIFAENAKIVQSTLVSAPGAQLKPEKRKSMESLLSHDLQSAGEALNSAKVSDRVETMSRMEYLNGIGIISTPSPLACTSKQLVRSHGPSFDAPCVSHTSLVSESSEDSDTLWMLEGTAIRL</sequence>
<dbReference type="AlphaFoldDB" id="A0A504Z1J1"/>